<dbReference type="EMBL" id="PDEQ01000003">
    <property type="protein sequence ID" value="PEN13885.1"/>
    <property type="molecule type" value="Genomic_DNA"/>
</dbReference>
<name>A0A2A8CYW5_9BACT</name>
<protein>
    <recommendedName>
        <fullName evidence="4">Sel1 repeat family protein</fullName>
    </recommendedName>
</protein>
<sequence>MLTSPQAFPVFLPVGLLSALIGIVFIAACTSDPAPTESYHAAKQHADAGRFEEAMFEYRRAAQCGHPVAMYELALILRTGAFKSSDGSPIAYVDRDTAAAQQWFSAAAGALRDSVQAGSAQAHVLLGEMLYRGYGVARDTASALSHWRAAADLGFPEAQYRLAVARFESGHHSRAFRLARRAAQEEHAASEAFLAFLYQDGYGTTPDTDSAMVWLRRAAAHGDSSAMIRLQALRAAASDSIRSSANGDDESTP</sequence>
<dbReference type="Gene3D" id="1.25.40.10">
    <property type="entry name" value="Tetratricopeptide repeat domain"/>
    <property type="match status" value="1"/>
</dbReference>
<dbReference type="SMART" id="SM00671">
    <property type="entry name" value="SEL1"/>
    <property type="match status" value="4"/>
</dbReference>
<evidence type="ECO:0000313" key="3">
    <source>
        <dbReference type="Proteomes" id="UP000220102"/>
    </source>
</evidence>
<keyword evidence="3" id="KW-1185">Reference proteome</keyword>
<proteinExistence type="predicted"/>
<dbReference type="PANTHER" id="PTHR43628">
    <property type="entry name" value="ACTIVATOR OF C KINASE PROTEIN 1-RELATED"/>
    <property type="match status" value="1"/>
</dbReference>
<gene>
    <name evidence="2" type="ORF">CRI94_07450</name>
</gene>
<accession>A0A2A8CYW5</accession>
<dbReference type="RefSeq" id="WP_098075048.1">
    <property type="nucleotide sequence ID" value="NZ_PDEQ01000003.1"/>
</dbReference>
<keyword evidence="1" id="KW-0812">Transmembrane</keyword>
<reference evidence="2 3" key="1">
    <citation type="submission" date="2017-10" db="EMBL/GenBank/DDBJ databases">
        <title>Draft genome of Longibacter Salinarum.</title>
        <authorList>
            <person name="Goh K.M."/>
            <person name="Shamsir M.S."/>
            <person name="Lim S.W."/>
        </authorList>
    </citation>
    <scope>NUCLEOTIDE SEQUENCE [LARGE SCALE GENOMIC DNA]</scope>
    <source>
        <strain evidence="2 3">KCTC 52045</strain>
    </source>
</reference>
<dbReference type="Pfam" id="PF08238">
    <property type="entry name" value="Sel1"/>
    <property type="match status" value="4"/>
</dbReference>
<dbReference type="InterPro" id="IPR006597">
    <property type="entry name" value="Sel1-like"/>
</dbReference>
<dbReference type="InterPro" id="IPR011990">
    <property type="entry name" value="TPR-like_helical_dom_sf"/>
</dbReference>
<dbReference type="PANTHER" id="PTHR43628:SF1">
    <property type="entry name" value="CHITIN SYNTHASE REGULATORY FACTOR 2-RELATED"/>
    <property type="match status" value="1"/>
</dbReference>
<keyword evidence="1" id="KW-0472">Membrane</keyword>
<dbReference type="AlphaFoldDB" id="A0A2A8CYW5"/>
<dbReference type="InterPro" id="IPR052945">
    <property type="entry name" value="Mitotic_Regulator"/>
</dbReference>
<evidence type="ECO:0000256" key="1">
    <source>
        <dbReference type="SAM" id="Phobius"/>
    </source>
</evidence>
<organism evidence="2 3">
    <name type="scientific">Longibacter salinarum</name>
    <dbReference type="NCBI Taxonomy" id="1850348"/>
    <lineage>
        <taxon>Bacteria</taxon>
        <taxon>Pseudomonadati</taxon>
        <taxon>Rhodothermota</taxon>
        <taxon>Rhodothermia</taxon>
        <taxon>Rhodothermales</taxon>
        <taxon>Salisaetaceae</taxon>
        <taxon>Longibacter</taxon>
    </lineage>
</organism>
<evidence type="ECO:0000313" key="2">
    <source>
        <dbReference type="EMBL" id="PEN13885.1"/>
    </source>
</evidence>
<dbReference type="Proteomes" id="UP000220102">
    <property type="component" value="Unassembled WGS sequence"/>
</dbReference>
<keyword evidence="1" id="KW-1133">Transmembrane helix</keyword>
<feature type="transmembrane region" description="Helical" evidence="1">
    <location>
        <begin position="7"/>
        <end position="28"/>
    </location>
</feature>
<dbReference type="SUPFAM" id="SSF81901">
    <property type="entry name" value="HCP-like"/>
    <property type="match status" value="1"/>
</dbReference>
<comment type="caution">
    <text evidence="2">The sequence shown here is derived from an EMBL/GenBank/DDBJ whole genome shotgun (WGS) entry which is preliminary data.</text>
</comment>
<evidence type="ECO:0008006" key="4">
    <source>
        <dbReference type="Google" id="ProtNLM"/>
    </source>
</evidence>
<dbReference type="OrthoDB" id="1045962at2"/>